<evidence type="ECO:0000256" key="1">
    <source>
        <dbReference type="SAM" id="MobiDB-lite"/>
    </source>
</evidence>
<keyword evidence="3" id="KW-1185">Reference proteome</keyword>
<evidence type="ECO:0000313" key="2">
    <source>
        <dbReference type="EMBL" id="KAJ8435963.1"/>
    </source>
</evidence>
<feature type="compositionally biased region" description="Basic and acidic residues" evidence="1">
    <location>
        <begin position="22"/>
        <end position="73"/>
    </location>
</feature>
<comment type="caution">
    <text evidence="2">The sequence shown here is derived from an EMBL/GenBank/DDBJ whole genome shotgun (WGS) entry which is preliminary data.</text>
</comment>
<protein>
    <submittedName>
        <fullName evidence="2">Uncharacterized protein</fullName>
    </submittedName>
</protein>
<name>A0A9Q1K3X0_9CARY</name>
<proteinExistence type="predicted"/>
<reference evidence="2" key="1">
    <citation type="submission" date="2022-04" db="EMBL/GenBank/DDBJ databases">
        <title>Carnegiea gigantea Genome sequencing and assembly v2.</title>
        <authorList>
            <person name="Copetti D."/>
            <person name="Sanderson M.J."/>
            <person name="Burquez A."/>
            <person name="Wojciechowski M.F."/>
        </authorList>
    </citation>
    <scope>NUCLEOTIDE SEQUENCE</scope>
    <source>
        <strain evidence="2">SGP5-SGP5p</strain>
        <tissue evidence="2">Aerial part</tissue>
    </source>
</reference>
<dbReference type="OrthoDB" id="2919534at2759"/>
<gene>
    <name evidence="2" type="ORF">Cgig2_017501</name>
</gene>
<organism evidence="2 3">
    <name type="scientific">Carnegiea gigantea</name>
    <dbReference type="NCBI Taxonomy" id="171969"/>
    <lineage>
        <taxon>Eukaryota</taxon>
        <taxon>Viridiplantae</taxon>
        <taxon>Streptophyta</taxon>
        <taxon>Embryophyta</taxon>
        <taxon>Tracheophyta</taxon>
        <taxon>Spermatophyta</taxon>
        <taxon>Magnoliopsida</taxon>
        <taxon>eudicotyledons</taxon>
        <taxon>Gunneridae</taxon>
        <taxon>Pentapetalae</taxon>
        <taxon>Caryophyllales</taxon>
        <taxon>Cactineae</taxon>
        <taxon>Cactaceae</taxon>
        <taxon>Cactoideae</taxon>
        <taxon>Echinocereeae</taxon>
        <taxon>Carnegiea</taxon>
    </lineage>
</organism>
<accession>A0A9Q1K3X0</accession>
<dbReference type="AlphaFoldDB" id="A0A9Q1K3X0"/>
<evidence type="ECO:0000313" key="3">
    <source>
        <dbReference type="Proteomes" id="UP001153076"/>
    </source>
</evidence>
<feature type="region of interest" description="Disordered" evidence="1">
    <location>
        <begin position="1"/>
        <end position="73"/>
    </location>
</feature>
<dbReference type="EMBL" id="JAKOGI010000373">
    <property type="protein sequence ID" value="KAJ8435963.1"/>
    <property type="molecule type" value="Genomic_DNA"/>
</dbReference>
<sequence length="259" mass="29427">MEAVKSMRPLPTFDYVPTAGREPPHRHSTAESLRQSDEVREIARLERNGRSRERDHDPSTGVDARQEQNSHTTVEWRKLKKALHELIDTRQIDRSLKRGPRFLHKERNPAHLEPREEECSIEIVATITGSYAEGITWGKSMTGNLEVDFLAIDVPTTYNVILGRPTLHRVKPVIASYLLELQYEADDGSVGKLQGDQWTAWECYLVSIRPLVERSSEHRLAKQLPSDKKPRITLPLPVKTMTVCTLTSADLGRSHPLTA</sequence>
<dbReference type="Proteomes" id="UP001153076">
    <property type="component" value="Unassembled WGS sequence"/>
</dbReference>